<dbReference type="RefSeq" id="WP_184789407.1">
    <property type="nucleotide sequence ID" value="NZ_BONT01000030.1"/>
</dbReference>
<keyword evidence="1" id="KW-0732">Signal</keyword>
<dbReference type="InterPro" id="IPR039424">
    <property type="entry name" value="SBP_5"/>
</dbReference>
<proteinExistence type="predicted"/>
<keyword evidence="4" id="KW-1185">Reference proteome</keyword>
<dbReference type="GO" id="GO:0043190">
    <property type="term" value="C:ATP-binding cassette (ABC) transporter complex"/>
    <property type="evidence" value="ECO:0007669"/>
    <property type="project" value="InterPro"/>
</dbReference>
<protein>
    <submittedName>
        <fullName evidence="3">Peptide/nickel transport system substrate-binding protein/oligopeptide transport system substrate-binding protein</fullName>
    </submittedName>
</protein>
<organism evidence="3 4">
    <name type="scientific">Phytomonospora endophytica</name>
    <dbReference type="NCBI Taxonomy" id="714109"/>
    <lineage>
        <taxon>Bacteria</taxon>
        <taxon>Bacillati</taxon>
        <taxon>Actinomycetota</taxon>
        <taxon>Actinomycetes</taxon>
        <taxon>Micromonosporales</taxon>
        <taxon>Micromonosporaceae</taxon>
        <taxon>Phytomonospora</taxon>
    </lineage>
</organism>
<dbReference type="PANTHER" id="PTHR30290">
    <property type="entry name" value="PERIPLASMIC BINDING COMPONENT OF ABC TRANSPORTER"/>
    <property type="match status" value="1"/>
</dbReference>
<dbReference type="Gene3D" id="3.90.76.10">
    <property type="entry name" value="Dipeptide-binding Protein, Domain 1"/>
    <property type="match status" value="1"/>
</dbReference>
<evidence type="ECO:0000313" key="4">
    <source>
        <dbReference type="Proteomes" id="UP000548476"/>
    </source>
</evidence>
<feature type="signal peptide" evidence="1">
    <location>
        <begin position="1"/>
        <end position="16"/>
    </location>
</feature>
<dbReference type="InterPro" id="IPR030678">
    <property type="entry name" value="Peptide/Ni-bd"/>
</dbReference>
<dbReference type="GO" id="GO:0042597">
    <property type="term" value="C:periplasmic space"/>
    <property type="evidence" value="ECO:0007669"/>
    <property type="project" value="UniProtKB-ARBA"/>
</dbReference>
<gene>
    <name evidence="3" type="ORF">HNR73_004443</name>
</gene>
<accession>A0A841FSQ7</accession>
<evidence type="ECO:0000256" key="1">
    <source>
        <dbReference type="SAM" id="SignalP"/>
    </source>
</evidence>
<evidence type="ECO:0000259" key="2">
    <source>
        <dbReference type="Pfam" id="PF00496"/>
    </source>
</evidence>
<dbReference type="PANTHER" id="PTHR30290:SF83">
    <property type="entry name" value="ABC TRANSPORTER SUBSTRATE-BINDING PROTEIN"/>
    <property type="match status" value="1"/>
</dbReference>
<evidence type="ECO:0000313" key="3">
    <source>
        <dbReference type="EMBL" id="MBB6036572.1"/>
    </source>
</evidence>
<dbReference type="CDD" id="cd00995">
    <property type="entry name" value="PBP2_NikA_DppA_OppA_like"/>
    <property type="match status" value="1"/>
</dbReference>
<comment type="caution">
    <text evidence="3">The sequence shown here is derived from an EMBL/GenBank/DDBJ whole genome shotgun (WGS) entry which is preliminary data.</text>
</comment>
<dbReference type="Gene3D" id="3.40.190.10">
    <property type="entry name" value="Periplasmic binding protein-like II"/>
    <property type="match status" value="1"/>
</dbReference>
<dbReference type="SUPFAM" id="SSF53850">
    <property type="entry name" value="Periplasmic binding protein-like II"/>
    <property type="match status" value="1"/>
</dbReference>
<dbReference type="Gene3D" id="3.10.105.10">
    <property type="entry name" value="Dipeptide-binding Protein, Domain 3"/>
    <property type="match status" value="1"/>
</dbReference>
<reference evidence="3 4" key="1">
    <citation type="submission" date="2020-08" db="EMBL/GenBank/DDBJ databases">
        <title>Genomic Encyclopedia of Type Strains, Phase IV (KMG-IV): sequencing the most valuable type-strain genomes for metagenomic binning, comparative biology and taxonomic classification.</title>
        <authorList>
            <person name="Goeker M."/>
        </authorList>
    </citation>
    <scope>NUCLEOTIDE SEQUENCE [LARGE SCALE GENOMIC DNA]</scope>
    <source>
        <strain evidence="3 4">YIM 65646</strain>
    </source>
</reference>
<feature type="chain" id="PRO_5038910901" evidence="1">
    <location>
        <begin position="17"/>
        <end position="531"/>
    </location>
</feature>
<feature type="domain" description="Solute-binding protein family 5" evidence="2">
    <location>
        <begin position="79"/>
        <end position="449"/>
    </location>
</feature>
<dbReference type="PROSITE" id="PS51257">
    <property type="entry name" value="PROKAR_LIPOPROTEIN"/>
    <property type="match status" value="1"/>
</dbReference>
<dbReference type="Proteomes" id="UP000548476">
    <property type="component" value="Unassembled WGS sequence"/>
</dbReference>
<dbReference type="Pfam" id="PF00496">
    <property type="entry name" value="SBP_bac_5"/>
    <property type="match status" value="1"/>
</dbReference>
<dbReference type="GO" id="GO:0015833">
    <property type="term" value="P:peptide transport"/>
    <property type="evidence" value="ECO:0007669"/>
    <property type="project" value="TreeGrafter"/>
</dbReference>
<dbReference type="EMBL" id="JACHGT010000009">
    <property type="protein sequence ID" value="MBB6036572.1"/>
    <property type="molecule type" value="Genomic_DNA"/>
</dbReference>
<name>A0A841FSQ7_9ACTN</name>
<dbReference type="PIRSF" id="PIRSF002741">
    <property type="entry name" value="MppA"/>
    <property type="match status" value="1"/>
</dbReference>
<dbReference type="AlphaFoldDB" id="A0A841FSQ7"/>
<dbReference type="InterPro" id="IPR000914">
    <property type="entry name" value="SBP_5_dom"/>
</dbReference>
<dbReference type="GO" id="GO:1904680">
    <property type="term" value="F:peptide transmembrane transporter activity"/>
    <property type="evidence" value="ECO:0007669"/>
    <property type="project" value="TreeGrafter"/>
</dbReference>
<sequence>MGKRALCAFVSMPLAAAVLVGCGGGDDGGGSGEGFISVGIGEPKSLLVTSVGETEGHQVLSALYTPLVRYNDNLETELEAAASIEPSEANKVWTIKLKDGYTFHNGEKVTADSYINSWNYGAYGPNAQDLNSYYNKIDGYAALNPTDGSTPPTDRMSGLEKVDDLTIKVTLASPYAAFDTTLGYTNFLPLPSVAFDDTAAFQNSPIGNGPFKMKGNWEHDQQISVEAWDAYTGTKPKIKGVDFKIYQDAGAQYNDVVGGNLDVVKTIPTAQIGNAKSDLGDRFGQTPSGSFQGLAFPVYQKEFEDVRIRQAISMAIDRTAIVDTIFQGSQTPATSWVSPQFPGARENSCGEWCQFNPTEAKTLYTAAGGKDTIQISYNADGGHKEWIDATCNQLATNLGVTCTGNPVPKFADLLTSLSKKEAVGLFRQGWIPDYPTMDNYLEPLYSCNAIPQPNYSGFCDENFDDLLKKGFGAETAEASFPDFQAAEDVLAEKLPVLPMRFGRNNFGYSDKVKNVTIDLFYELDLLAIENA</sequence>